<protein>
    <recommendedName>
        <fullName evidence="1">AB hydrolase-1 domain-containing protein</fullName>
    </recommendedName>
</protein>
<organism evidence="2">
    <name type="scientific">uncultured marine microorganism</name>
    <dbReference type="NCBI Taxonomy" id="415540"/>
    <lineage>
        <taxon>unclassified sequences</taxon>
        <taxon>environmental samples</taxon>
    </lineage>
</organism>
<dbReference type="PRINTS" id="PR00111">
    <property type="entry name" value="ABHYDROLASE"/>
</dbReference>
<dbReference type="InterPro" id="IPR000073">
    <property type="entry name" value="AB_hydrolase_1"/>
</dbReference>
<sequence length="361" mass="39670">MNRLLPLTLSAVLAAATQAAAQPVSNAAGAAALTAPLHSQTQTRSGDKPMSQAIPAVAPEETFDGTWPFRARYTDAPGFRMHYIDEGSGPETLLLLHGEPTWSYLFRQQIPVWAARHRVIAVDHMGFGKSAAPQDRTYWLQDHIDNLERFVFALNLRDITLVMHDFGGPVGMGLAIRHPDRIKRIVSVEGPTPAGQPDLMERLSANGAISPWFQWIFKAEKEGVLEQVLGQLDYNILSTLKLNGFERNEIITDTWLRAYRAPFPTPAHAAGGIGWAKGFATGAHQFEQPDAATKAELAKKPALAIWGEADLTLHAKHFLPLFSQTFPNGQVHRLPGVGHYSPEDAPETVARLVAEFVEANR</sequence>
<dbReference type="InterPro" id="IPR050266">
    <property type="entry name" value="AB_hydrolase_sf"/>
</dbReference>
<evidence type="ECO:0000313" key="2">
    <source>
        <dbReference type="EMBL" id="CAM58146.1"/>
    </source>
</evidence>
<dbReference type="PANTHER" id="PTHR43798:SF24">
    <property type="entry name" value="CIS-3-ALKYL-4-ALKYLOXETAN-2-ONE DECARBOXYLASE"/>
    <property type="match status" value="1"/>
</dbReference>
<proteinExistence type="predicted"/>
<dbReference type="GO" id="GO:0016020">
    <property type="term" value="C:membrane"/>
    <property type="evidence" value="ECO:0007669"/>
    <property type="project" value="TreeGrafter"/>
</dbReference>
<dbReference type="PRINTS" id="PR00412">
    <property type="entry name" value="EPOXHYDRLASE"/>
</dbReference>
<dbReference type="GO" id="GO:0003824">
    <property type="term" value="F:catalytic activity"/>
    <property type="evidence" value="ECO:0007669"/>
    <property type="project" value="InterPro"/>
</dbReference>
<evidence type="ECO:0000259" key="1">
    <source>
        <dbReference type="Pfam" id="PF00561"/>
    </source>
</evidence>
<name>A5CFW2_9ZZZZ</name>
<dbReference type="SUPFAM" id="SSF53474">
    <property type="entry name" value="alpha/beta-Hydrolases"/>
    <property type="match status" value="1"/>
</dbReference>
<dbReference type="InterPro" id="IPR029058">
    <property type="entry name" value="AB_hydrolase_fold"/>
</dbReference>
<feature type="domain" description="AB hydrolase-1" evidence="1">
    <location>
        <begin position="92"/>
        <end position="346"/>
    </location>
</feature>
<dbReference type="AlphaFoldDB" id="A5CFW2"/>
<dbReference type="InterPro" id="IPR000639">
    <property type="entry name" value="Epox_hydrolase-like"/>
</dbReference>
<dbReference type="Pfam" id="PF00561">
    <property type="entry name" value="Abhydrolase_1"/>
    <property type="match status" value="1"/>
</dbReference>
<dbReference type="EMBL" id="AM501427">
    <property type="protein sequence ID" value="CAM58146.1"/>
    <property type="molecule type" value="Genomic_DNA"/>
</dbReference>
<dbReference type="Gene3D" id="3.40.50.1820">
    <property type="entry name" value="alpha/beta hydrolase"/>
    <property type="match status" value="1"/>
</dbReference>
<dbReference type="PANTHER" id="PTHR43798">
    <property type="entry name" value="MONOACYLGLYCEROL LIPASE"/>
    <property type="match status" value="1"/>
</dbReference>
<accession>A5CFW2</accession>
<reference evidence="2" key="1">
    <citation type="submission" date="2007-03" db="EMBL/GenBank/DDBJ databases">
        <title>Isolation and characterization of alkane hydroxylases from Pacific deep-sea sediment.</title>
        <authorList>
            <person name="Xu M."/>
        </authorList>
    </citation>
    <scope>NUCLEOTIDE SEQUENCE</scope>
</reference>